<reference evidence="3" key="1">
    <citation type="submission" date="2020-06" db="EMBL/GenBank/DDBJ databases">
        <authorList>
            <person name="Li T."/>
            <person name="Hu X."/>
            <person name="Zhang T."/>
            <person name="Song X."/>
            <person name="Zhang H."/>
            <person name="Dai N."/>
            <person name="Sheng W."/>
            <person name="Hou X."/>
            <person name="Wei L."/>
        </authorList>
    </citation>
    <scope>NUCLEOTIDE SEQUENCE</scope>
    <source>
        <strain evidence="3">K16</strain>
        <tissue evidence="3">Leaf</tissue>
    </source>
</reference>
<dbReference type="Proteomes" id="UP001289374">
    <property type="component" value="Unassembled WGS sequence"/>
</dbReference>
<dbReference type="GO" id="GO:0035251">
    <property type="term" value="F:UDP-glucosyltransferase activity"/>
    <property type="evidence" value="ECO:0007669"/>
    <property type="project" value="TreeGrafter"/>
</dbReference>
<organism evidence="3 4">
    <name type="scientific">Sesamum angolense</name>
    <dbReference type="NCBI Taxonomy" id="2727404"/>
    <lineage>
        <taxon>Eukaryota</taxon>
        <taxon>Viridiplantae</taxon>
        <taxon>Streptophyta</taxon>
        <taxon>Embryophyta</taxon>
        <taxon>Tracheophyta</taxon>
        <taxon>Spermatophyta</taxon>
        <taxon>Magnoliopsida</taxon>
        <taxon>eudicotyledons</taxon>
        <taxon>Gunneridae</taxon>
        <taxon>Pentapetalae</taxon>
        <taxon>asterids</taxon>
        <taxon>lamiids</taxon>
        <taxon>Lamiales</taxon>
        <taxon>Pedaliaceae</taxon>
        <taxon>Sesamum</taxon>
    </lineage>
</organism>
<protein>
    <submittedName>
        <fullName evidence="3">Flavonol 3-O-glucosyltransferase UGT89B1</fullName>
    </submittedName>
</protein>
<dbReference type="InterPro" id="IPR002213">
    <property type="entry name" value="UDP_glucos_trans"/>
</dbReference>
<dbReference type="FunFam" id="3.40.50.2000:FF:000064">
    <property type="entry name" value="Glycosyltransferase"/>
    <property type="match status" value="1"/>
</dbReference>
<keyword evidence="4" id="KW-1185">Reference proteome</keyword>
<evidence type="ECO:0000313" key="3">
    <source>
        <dbReference type="EMBL" id="KAK4410409.1"/>
    </source>
</evidence>
<evidence type="ECO:0000313" key="4">
    <source>
        <dbReference type="Proteomes" id="UP001289374"/>
    </source>
</evidence>
<dbReference type="CDD" id="cd03784">
    <property type="entry name" value="GT1_Gtf-like"/>
    <property type="match status" value="1"/>
</dbReference>
<sequence length="477" mass="52072">MSSCRHQFHVLVFPYPAQGHMLPLLHLTHQLSIRGLSITILITPKNLPILNPILAVNPSIQTLVFPFPSHPSIPPGVENLKDLGNNGNIPMINALSRLQGEIIHWFKSHRNPPGVILSDFFLGWTHHLADQLGIPRIAFYCSGAFYTAISDRLWGGDAESVKPGSELEFQDLPGAPSFTWEQAPSLFRLYRETGVGDPSFEAVKAGMAANELSWASVFNTFEVLEGQFLEHLSKKMGHPRVFSVGPLHLFKGPNESGSGEERFRVSGEVLSWLDQFDDDSVLYVCFGSQKLLKKAQAEALALGLEKSGVRFIWAARPLTAQQVANGYGSAPDGFEGQVAGRGLLIKGWAPQVSILSHRTVGGFLSHCGWNSVLEAIAAGVMILGWPMEADQYVDAKLLVDYTGAAAQVCDGGDTVPDPNELAQKISESMHGDMVKRIRAKELRNKALEAVRTGGSSSNDLDNLVQELAQLNTLKSFC</sequence>
<dbReference type="PANTHER" id="PTHR48047">
    <property type="entry name" value="GLYCOSYLTRANSFERASE"/>
    <property type="match status" value="1"/>
</dbReference>
<dbReference type="AlphaFoldDB" id="A0AAE1XES0"/>
<dbReference type="Gene3D" id="3.40.50.2000">
    <property type="entry name" value="Glycogen Phosphorylase B"/>
    <property type="match status" value="2"/>
</dbReference>
<dbReference type="PANTHER" id="PTHR48047:SF28">
    <property type="entry name" value="F11M15.8 PROTEIN"/>
    <property type="match status" value="1"/>
</dbReference>
<gene>
    <name evidence="3" type="ORF">Sango_0113900</name>
</gene>
<dbReference type="SUPFAM" id="SSF53756">
    <property type="entry name" value="UDP-Glycosyltransferase/glycogen phosphorylase"/>
    <property type="match status" value="1"/>
</dbReference>
<keyword evidence="2" id="KW-0808">Transferase</keyword>
<name>A0AAE1XES0_9LAMI</name>
<proteinExistence type="inferred from homology"/>
<evidence type="ECO:0000256" key="1">
    <source>
        <dbReference type="ARBA" id="ARBA00009995"/>
    </source>
</evidence>
<accession>A0AAE1XES0</accession>
<reference evidence="3" key="2">
    <citation type="journal article" date="2024" name="Plant">
        <title>Genomic evolution and insights into agronomic trait innovations of Sesamum species.</title>
        <authorList>
            <person name="Miao H."/>
            <person name="Wang L."/>
            <person name="Qu L."/>
            <person name="Liu H."/>
            <person name="Sun Y."/>
            <person name="Le M."/>
            <person name="Wang Q."/>
            <person name="Wei S."/>
            <person name="Zheng Y."/>
            <person name="Lin W."/>
            <person name="Duan Y."/>
            <person name="Cao H."/>
            <person name="Xiong S."/>
            <person name="Wang X."/>
            <person name="Wei L."/>
            <person name="Li C."/>
            <person name="Ma Q."/>
            <person name="Ju M."/>
            <person name="Zhao R."/>
            <person name="Li G."/>
            <person name="Mu C."/>
            <person name="Tian Q."/>
            <person name="Mei H."/>
            <person name="Zhang T."/>
            <person name="Gao T."/>
            <person name="Zhang H."/>
        </authorList>
    </citation>
    <scope>NUCLEOTIDE SEQUENCE</scope>
    <source>
        <strain evidence="3">K16</strain>
    </source>
</reference>
<comment type="caution">
    <text evidence="3">The sequence shown here is derived from an EMBL/GenBank/DDBJ whole genome shotgun (WGS) entry which is preliminary data.</text>
</comment>
<comment type="similarity">
    <text evidence="1">Belongs to the UDP-glycosyltransferase family.</text>
</comment>
<dbReference type="EMBL" id="JACGWL010000001">
    <property type="protein sequence ID" value="KAK4410409.1"/>
    <property type="molecule type" value="Genomic_DNA"/>
</dbReference>
<evidence type="ECO:0000256" key="2">
    <source>
        <dbReference type="ARBA" id="ARBA00022679"/>
    </source>
</evidence>
<dbReference type="Pfam" id="PF00201">
    <property type="entry name" value="UDPGT"/>
    <property type="match status" value="1"/>
</dbReference>